<gene>
    <name evidence="1" type="ORF">S12H4_16965</name>
</gene>
<comment type="caution">
    <text evidence="1">The sequence shown here is derived from an EMBL/GenBank/DDBJ whole genome shotgun (WGS) entry which is preliminary data.</text>
</comment>
<organism evidence="1">
    <name type="scientific">marine sediment metagenome</name>
    <dbReference type="NCBI Taxonomy" id="412755"/>
    <lineage>
        <taxon>unclassified sequences</taxon>
        <taxon>metagenomes</taxon>
        <taxon>ecological metagenomes</taxon>
    </lineage>
</organism>
<protein>
    <submittedName>
        <fullName evidence="1">Uncharacterized protein</fullName>
    </submittedName>
</protein>
<accession>X1RN66</accession>
<name>X1RN66_9ZZZZ</name>
<sequence length="41" mass="4422">MLAIDVALYIGKVAPAVRAEASIGSFFHLAYLIQGTIQLFL</sequence>
<dbReference type="AlphaFoldDB" id="X1RN66"/>
<evidence type="ECO:0000313" key="1">
    <source>
        <dbReference type="EMBL" id="GAI82197.1"/>
    </source>
</evidence>
<reference evidence="1" key="1">
    <citation type="journal article" date="2014" name="Front. Microbiol.">
        <title>High frequency of phylogenetically diverse reductive dehalogenase-homologous genes in deep subseafloor sedimentary metagenomes.</title>
        <authorList>
            <person name="Kawai M."/>
            <person name="Futagami T."/>
            <person name="Toyoda A."/>
            <person name="Takaki Y."/>
            <person name="Nishi S."/>
            <person name="Hori S."/>
            <person name="Arai W."/>
            <person name="Tsubouchi T."/>
            <person name="Morono Y."/>
            <person name="Uchiyama I."/>
            <person name="Ito T."/>
            <person name="Fujiyama A."/>
            <person name="Inagaki F."/>
            <person name="Takami H."/>
        </authorList>
    </citation>
    <scope>NUCLEOTIDE SEQUENCE</scope>
    <source>
        <strain evidence="1">Expedition CK06-06</strain>
    </source>
</reference>
<dbReference type="EMBL" id="BARW01008242">
    <property type="protein sequence ID" value="GAI82197.1"/>
    <property type="molecule type" value="Genomic_DNA"/>
</dbReference>
<feature type="non-terminal residue" evidence="1">
    <location>
        <position position="41"/>
    </location>
</feature>
<proteinExistence type="predicted"/>